<proteinExistence type="predicted"/>
<evidence type="ECO:0000313" key="3">
    <source>
        <dbReference type="Proteomes" id="UP000700815"/>
    </source>
</evidence>
<feature type="compositionally biased region" description="Polar residues" evidence="1">
    <location>
        <begin position="1"/>
        <end position="11"/>
    </location>
</feature>
<protein>
    <submittedName>
        <fullName evidence="2">Uncharacterized protein</fullName>
    </submittedName>
</protein>
<evidence type="ECO:0000313" key="2">
    <source>
        <dbReference type="EMBL" id="MBW3093444.1"/>
    </source>
</evidence>
<evidence type="ECO:0000256" key="1">
    <source>
        <dbReference type="SAM" id="MobiDB-lite"/>
    </source>
</evidence>
<accession>A0ABS6WHC2</accession>
<gene>
    <name evidence="2" type="ORF">KIH79_11040</name>
</gene>
<dbReference type="Proteomes" id="UP000700815">
    <property type="component" value="Unassembled WGS sequence"/>
</dbReference>
<dbReference type="RefSeq" id="WP_219059416.1">
    <property type="nucleotide sequence ID" value="NZ_JAHBBH010000043.1"/>
</dbReference>
<reference evidence="2 3" key="1">
    <citation type="submission" date="2021-05" db="EMBL/GenBank/DDBJ databases">
        <title>Phylogenetic classification of ten novel species belonging to the genus Bifidobacterium comprising B. colchicus sp. nov., B. abeli sp. nov., B. bicoloris sp. nov., B. guerezis sp. nov., B. rosaliae sp. nov., B. santillanensis sp. nov., B. argentati sp. nov., B. amazzoni sp. nov., B. pluviali sp. nov., and B. pinnaculum sp. nov.</title>
        <authorList>
            <person name="Lugli G.A."/>
            <person name="Ruiz Garcia L."/>
            <person name="Margolles A."/>
            <person name="Ventura M."/>
        </authorList>
    </citation>
    <scope>NUCLEOTIDE SEQUENCE [LARGE SCALE GENOMIC DNA]</scope>
    <source>
        <strain evidence="2 3">82T10</strain>
    </source>
</reference>
<dbReference type="EMBL" id="JAHBBH010000043">
    <property type="protein sequence ID" value="MBW3093444.1"/>
    <property type="molecule type" value="Genomic_DNA"/>
</dbReference>
<keyword evidence="3" id="KW-1185">Reference proteome</keyword>
<name>A0ABS6WHC2_9BIFI</name>
<feature type="region of interest" description="Disordered" evidence="1">
    <location>
        <begin position="1"/>
        <end position="20"/>
    </location>
</feature>
<sequence length="216" mass="24256">MNATINDTASNREPLEIDGLTDTGGHAKAMSRALRCPLLAQVLDRNLCDADTVLRIIDHPLFAQARPHFLQPLQPIDATADSKTIQLDDYRYELSPAWMIALSERFGRRYLTEQQRMELLAAADPQAWQDAFSAAKLRFISPRVRGGSKEYGCNQQYAHLLQAAANMLQSGGSELLGLFLALFRLSPTLQGHLHVTPHGFEYTCRQCVTETETWNR</sequence>
<organism evidence="2 3">
    <name type="scientific">Bifidobacterium miconis</name>
    <dbReference type="NCBI Taxonomy" id="2834435"/>
    <lineage>
        <taxon>Bacteria</taxon>
        <taxon>Bacillati</taxon>
        <taxon>Actinomycetota</taxon>
        <taxon>Actinomycetes</taxon>
        <taxon>Bifidobacteriales</taxon>
        <taxon>Bifidobacteriaceae</taxon>
        <taxon>Bifidobacterium</taxon>
    </lineage>
</organism>
<comment type="caution">
    <text evidence="2">The sequence shown here is derived from an EMBL/GenBank/DDBJ whole genome shotgun (WGS) entry which is preliminary data.</text>
</comment>